<dbReference type="GO" id="GO:0005739">
    <property type="term" value="C:mitochondrion"/>
    <property type="evidence" value="ECO:0007669"/>
    <property type="project" value="TreeGrafter"/>
</dbReference>
<feature type="compositionally biased region" description="Low complexity" evidence="9">
    <location>
        <begin position="24"/>
        <end position="42"/>
    </location>
</feature>
<keyword evidence="4" id="KW-0677">Repeat</keyword>
<sequence length="890" mass="96840">MNRSYRAVLSMSSLPKAMERQNPSLLASSNSAAEDNTCTSSTVTSTRRRLHYMDFGRLEQFLQRRLNEVQERQNHQQEHQASPATMEVPNEAKYNHLASPLTTQSSRSAATARNWLQRANGARRRVARRLSSVLAGCLRGGERVEGELVDAGPEVAGLPMQPLKRIDESNERQRCNNATADELTSANARSSVLPTIEAVDLVPAAAEVSSAGAKSGTRRSARSSGRRSPRSCATTLTAVSASRLVSLPSSTTARTPTPTATRTSKSSATSRQRRHRHVQSDDTNDKTALLRSSGSEQPDANLDIDHQLVNFSAATNSVIDAVRVDRFLKRGAAGAVVGGAGGVITSGAGKTATVAKKDGFAGKITPVGKGPAAGRGAKKVVAGQSRELGGGNTKLAKRPVKKSGKKSARSKNSGTTAGASSLNKLVTITSEGVAWSDELESLGNAPINELYRPGAVERRPAHRLPEDPVHDPPKSVALRRTIECPLVPLTTYKTDKKGELFYSVVQLCQTCRKDVCPRCRRSLCTFCTAIACSDCRMLLHQMVEIGKVDGGGGGGRRSLVRASQSQQRQQMQPYCHSCEKPVCLVCIDSLSMSLPTNERCVQHSISGNVYENICPWCGRTICRECRRSSCFACTKAFQCACRSSCQCDKNQPTIESASLEQLLANVDKLHTSGSEAEAYSQLCNALATGSAVYQCAEVFWRAARGARAMANATHDESARKALTYEAFEFAKQGLALEPQNSACHKWMGILLELTGRFEGTKKRIENSYLVRDHFQRAVEAKPDDAVVLHCLGAWCFEVADLPWYQRKLAAAFFATPPSSSYDEALKYLLKAEEVDPNLYSSNLLYIGKAYLRKGDRTNARTYLQRTVNYKGDTVDDKQSRDEAAQLLKSI</sequence>
<dbReference type="GO" id="GO:0097431">
    <property type="term" value="C:mitotic spindle pole"/>
    <property type="evidence" value="ECO:0007669"/>
    <property type="project" value="TreeGrafter"/>
</dbReference>
<feature type="compositionally biased region" description="Basic and acidic residues" evidence="9">
    <location>
        <begin position="69"/>
        <end position="78"/>
    </location>
</feature>
<evidence type="ECO:0000256" key="2">
    <source>
        <dbReference type="ARBA" id="ARBA00011375"/>
    </source>
</evidence>
<dbReference type="Pfam" id="PF21033">
    <property type="entry name" value="RMD1-3"/>
    <property type="match status" value="1"/>
</dbReference>
<evidence type="ECO:0000256" key="7">
    <source>
        <dbReference type="ARBA" id="ARBA00039966"/>
    </source>
</evidence>
<evidence type="ECO:0000256" key="3">
    <source>
        <dbReference type="ARBA" id="ARBA00022490"/>
    </source>
</evidence>
<dbReference type="SUPFAM" id="SSF48452">
    <property type="entry name" value="TPR-like"/>
    <property type="match status" value="1"/>
</dbReference>
<dbReference type="WBParaSite" id="maker-uti_cns_0005681-snap-gene-0.7-mRNA-1">
    <property type="protein sequence ID" value="maker-uti_cns_0005681-snap-gene-0.7-mRNA-1"/>
    <property type="gene ID" value="maker-uti_cns_0005681-snap-gene-0.7"/>
</dbReference>
<keyword evidence="6" id="KW-0206">Cytoskeleton</keyword>
<evidence type="ECO:0000256" key="9">
    <source>
        <dbReference type="SAM" id="MobiDB-lite"/>
    </source>
</evidence>
<dbReference type="InterPro" id="IPR049039">
    <property type="entry name" value="RMD1-3_a_helical_rpt"/>
</dbReference>
<dbReference type="Gene3D" id="1.25.40.10">
    <property type="entry name" value="Tetratricopeptide repeat domain"/>
    <property type="match status" value="1"/>
</dbReference>
<dbReference type="AlphaFoldDB" id="A0A1I8HF46"/>
<feature type="region of interest" description="Disordered" evidence="9">
    <location>
        <begin position="382"/>
        <end position="418"/>
    </location>
</feature>
<dbReference type="Proteomes" id="UP000095280">
    <property type="component" value="Unplaced"/>
</dbReference>
<name>A0A1I8HF46_9PLAT</name>
<feature type="compositionally biased region" description="Basic residues" evidence="9">
    <location>
        <begin position="216"/>
        <end position="229"/>
    </location>
</feature>
<organism evidence="10 11">
    <name type="scientific">Macrostomum lignano</name>
    <dbReference type="NCBI Taxonomy" id="282301"/>
    <lineage>
        <taxon>Eukaryota</taxon>
        <taxon>Metazoa</taxon>
        <taxon>Spiralia</taxon>
        <taxon>Lophotrochozoa</taxon>
        <taxon>Platyhelminthes</taxon>
        <taxon>Rhabditophora</taxon>
        <taxon>Macrostomorpha</taxon>
        <taxon>Macrostomida</taxon>
        <taxon>Macrostomidae</taxon>
        <taxon>Macrostomum</taxon>
    </lineage>
</organism>
<evidence type="ECO:0000313" key="11">
    <source>
        <dbReference type="WBParaSite" id="maker-uti_cns_0005681-snap-gene-0.7-mRNA-1"/>
    </source>
</evidence>
<feature type="compositionally biased region" description="Low complexity" evidence="9">
    <location>
        <begin position="248"/>
        <end position="270"/>
    </location>
</feature>
<keyword evidence="10" id="KW-1185">Reference proteome</keyword>
<dbReference type="InterPro" id="IPR011990">
    <property type="entry name" value="TPR-like_helical_dom_sf"/>
</dbReference>
<dbReference type="PANTHER" id="PTHR16056">
    <property type="entry name" value="REGULATOR OF MICROTUBULE DYNAMICS PROTEIN"/>
    <property type="match status" value="1"/>
</dbReference>
<evidence type="ECO:0000256" key="8">
    <source>
        <dbReference type="ARBA" id="ARBA00041958"/>
    </source>
</evidence>
<accession>A0A1I8HF46</accession>
<proteinExistence type="predicted"/>
<keyword evidence="3" id="KW-0963">Cytoplasm</keyword>
<evidence type="ECO:0000256" key="1">
    <source>
        <dbReference type="ARBA" id="ARBA00004245"/>
    </source>
</evidence>
<feature type="region of interest" description="Disordered" evidence="9">
    <location>
        <begin position="207"/>
        <end position="299"/>
    </location>
</feature>
<dbReference type="GO" id="GO:0005876">
    <property type="term" value="C:spindle microtubule"/>
    <property type="evidence" value="ECO:0007669"/>
    <property type="project" value="TreeGrafter"/>
</dbReference>
<comment type="subunit">
    <text evidence="2">Interacts with microtubules.</text>
</comment>
<evidence type="ECO:0000313" key="10">
    <source>
        <dbReference type="Proteomes" id="UP000095280"/>
    </source>
</evidence>
<dbReference type="PANTHER" id="PTHR16056:SF16">
    <property type="entry name" value="REGULATOR OF MICROTUBULE DYNAMICS PROTEIN 1"/>
    <property type="match status" value="1"/>
</dbReference>
<evidence type="ECO:0000256" key="6">
    <source>
        <dbReference type="ARBA" id="ARBA00023212"/>
    </source>
</evidence>
<evidence type="ECO:0000256" key="5">
    <source>
        <dbReference type="ARBA" id="ARBA00022803"/>
    </source>
</evidence>
<dbReference type="GO" id="GO:0008017">
    <property type="term" value="F:microtubule binding"/>
    <property type="evidence" value="ECO:0007669"/>
    <property type="project" value="TreeGrafter"/>
</dbReference>
<evidence type="ECO:0000256" key="4">
    <source>
        <dbReference type="ARBA" id="ARBA00022737"/>
    </source>
</evidence>
<protein>
    <recommendedName>
        <fullName evidence="7">Regulator of microtubule dynamics protein 1</fullName>
    </recommendedName>
    <alternativeName>
        <fullName evidence="8">Protein FAM82B</fullName>
    </alternativeName>
</protein>
<feature type="region of interest" description="Disordered" evidence="9">
    <location>
        <begin position="69"/>
        <end position="88"/>
    </location>
</feature>
<reference evidence="11" key="1">
    <citation type="submission" date="2016-11" db="UniProtKB">
        <authorList>
            <consortium name="WormBaseParasite"/>
        </authorList>
    </citation>
    <scope>IDENTIFICATION</scope>
</reference>
<keyword evidence="5" id="KW-0802">TPR repeat</keyword>
<feature type="region of interest" description="Disordered" evidence="9">
    <location>
        <begin position="19"/>
        <end position="42"/>
    </location>
</feature>
<feature type="compositionally biased region" description="Basic residues" evidence="9">
    <location>
        <begin position="395"/>
        <end position="409"/>
    </location>
</feature>
<comment type="subcellular location">
    <subcellularLocation>
        <location evidence="1">Cytoplasm</location>
        <location evidence="1">Cytoskeleton</location>
    </subcellularLocation>
</comment>